<evidence type="ECO:0000313" key="2">
    <source>
        <dbReference type="EMBL" id="PBK64093.1"/>
    </source>
</evidence>
<dbReference type="Proteomes" id="UP000218334">
    <property type="component" value="Unassembled WGS sequence"/>
</dbReference>
<feature type="region of interest" description="Disordered" evidence="1">
    <location>
        <begin position="318"/>
        <end position="343"/>
    </location>
</feature>
<evidence type="ECO:0000313" key="3">
    <source>
        <dbReference type="Proteomes" id="UP000218334"/>
    </source>
</evidence>
<gene>
    <name evidence="2" type="ORF">ARMSODRAFT_979467</name>
</gene>
<feature type="compositionally biased region" description="Basic and acidic residues" evidence="1">
    <location>
        <begin position="260"/>
        <end position="271"/>
    </location>
</feature>
<dbReference type="AlphaFoldDB" id="A0A2H3BJR3"/>
<name>A0A2H3BJR3_9AGAR</name>
<protein>
    <submittedName>
        <fullName evidence="2">Uncharacterized protein</fullName>
    </submittedName>
</protein>
<sequence length="343" mass="37396">MYHKWKKGPTWIHNSSRPSHVATRRLFASFFHHPRLAPPQLVAPTQVDRHALVGRAAAFNFALPNFPGCCRRNITAHELGQVASWLLPHSAASASLLRGETTQQENKASAEGLRQRKTDTAPYMRPIIGYGGPLAVARPAVFSGYIQPMHCNEKETNDGADNTPLTYPLTCPISLSTVAAEASNANIRVALPCLEVPEMSVSGGVNPRGEIMMRGAAEPTSSENFPECAMSSLRLERMRHILPQAPYEVLPSPRTNASQERTEECSSEGERLGPGGDNTSRMVPIHCRGAVAALLETSLPRHVGAETPCPVTAAVTTNHDVHSRHRQNRPNGVQRPLTYSFKG</sequence>
<evidence type="ECO:0000256" key="1">
    <source>
        <dbReference type="SAM" id="MobiDB-lite"/>
    </source>
</evidence>
<accession>A0A2H3BJR3</accession>
<dbReference type="EMBL" id="KZ293454">
    <property type="protein sequence ID" value="PBK64093.1"/>
    <property type="molecule type" value="Genomic_DNA"/>
</dbReference>
<proteinExistence type="predicted"/>
<organism evidence="2 3">
    <name type="scientific">Armillaria solidipes</name>
    <dbReference type="NCBI Taxonomy" id="1076256"/>
    <lineage>
        <taxon>Eukaryota</taxon>
        <taxon>Fungi</taxon>
        <taxon>Dikarya</taxon>
        <taxon>Basidiomycota</taxon>
        <taxon>Agaricomycotina</taxon>
        <taxon>Agaricomycetes</taxon>
        <taxon>Agaricomycetidae</taxon>
        <taxon>Agaricales</taxon>
        <taxon>Marasmiineae</taxon>
        <taxon>Physalacriaceae</taxon>
        <taxon>Armillaria</taxon>
    </lineage>
</organism>
<keyword evidence="3" id="KW-1185">Reference proteome</keyword>
<feature type="region of interest" description="Disordered" evidence="1">
    <location>
        <begin position="249"/>
        <end position="279"/>
    </location>
</feature>
<reference evidence="3" key="1">
    <citation type="journal article" date="2017" name="Nat. Ecol. Evol.">
        <title>Genome expansion and lineage-specific genetic innovations in the forest pathogenic fungi Armillaria.</title>
        <authorList>
            <person name="Sipos G."/>
            <person name="Prasanna A.N."/>
            <person name="Walter M.C."/>
            <person name="O'Connor E."/>
            <person name="Balint B."/>
            <person name="Krizsan K."/>
            <person name="Kiss B."/>
            <person name="Hess J."/>
            <person name="Varga T."/>
            <person name="Slot J."/>
            <person name="Riley R."/>
            <person name="Boka B."/>
            <person name="Rigling D."/>
            <person name="Barry K."/>
            <person name="Lee J."/>
            <person name="Mihaltcheva S."/>
            <person name="LaButti K."/>
            <person name="Lipzen A."/>
            <person name="Waldron R."/>
            <person name="Moloney N.M."/>
            <person name="Sperisen C."/>
            <person name="Kredics L."/>
            <person name="Vagvoelgyi C."/>
            <person name="Patrignani A."/>
            <person name="Fitzpatrick D."/>
            <person name="Nagy I."/>
            <person name="Doyle S."/>
            <person name="Anderson J.B."/>
            <person name="Grigoriev I.V."/>
            <person name="Gueldener U."/>
            <person name="Muensterkoetter M."/>
            <person name="Nagy L.G."/>
        </authorList>
    </citation>
    <scope>NUCLEOTIDE SEQUENCE [LARGE SCALE GENOMIC DNA]</scope>
    <source>
        <strain evidence="3">28-4</strain>
    </source>
</reference>